<evidence type="ECO:0000313" key="9">
    <source>
        <dbReference type="Proteomes" id="UP000261088"/>
    </source>
</evidence>
<dbReference type="Proteomes" id="UP000261088">
    <property type="component" value="Unassembled WGS sequence"/>
</dbReference>
<dbReference type="Proteomes" id="UP000437446">
    <property type="component" value="Unassembled WGS sequence"/>
</dbReference>
<dbReference type="SUPFAM" id="SSF53474">
    <property type="entry name" value="alpha/beta-Hydrolases"/>
    <property type="match status" value="1"/>
</dbReference>
<reference evidence="11 12" key="2">
    <citation type="journal article" date="2019" name="Nat. Med.">
        <title>A library of human gut bacterial isolates paired with longitudinal multiomics data enables mechanistic microbiome research.</title>
        <authorList>
            <person name="Poyet M."/>
            <person name="Groussin M."/>
            <person name="Gibbons S.M."/>
            <person name="Avila-Pacheco J."/>
            <person name="Jiang X."/>
            <person name="Kearney S.M."/>
            <person name="Perrotta A.R."/>
            <person name="Berdy B."/>
            <person name="Zhao S."/>
            <person name="Lieberman T.D."/>
            <person name="Swanson P.K."/>
            <person name="Smith M."/>
            <person name="Roesemann S."/>
            <person name="Alexander J.E."/>
            <person name="Rich S.A."/>
            <person name="Livny J."/>
            <person name="Vlamakis H."/>
            <person name="Clish C."/>
            <person name="Bullock K."/>
            <person name="Deik A."/>
            <person name="Scott J."/>
            <person name="Pierce K.A."/>
            <person name="Xavier R.J."/>
            <person name="Alm E.J."/>
        </authorList>
    </citation>
    <scope>NUCLEOTIDE SEQUENCE [LARGE SCALE GENOMIC DNA]</scope>
    <source>
        <strain evidence="6 12">BIOML-A16</strain>
        <strain evidence="5 11">BIOML-A25</strain>
    </source>
</reference>
<dbReference type="RefSeq" id="WP_005645259.1">
    <property type="nucleotide sequence ID" value="NZ_BAABYG010000001.1"/>
</dbReference>
<dbReference type="Proteomes" id="UP000448908">
    <property type="component" value="Unassembled WGS sequence"/>
</dbReference>
<dbReference type="AlphaFoldDB" id="A0A354MFV4"/>
<accession>A0A354MFV4</accession>
<gene>
    <name evidence="8" type="ORF">DW828_02385</name>
    <name evidence="7" type="ORF">DXB61_04960</name>
    <name evidence="5" type="ORF">GMD66_00960</name>
    <name evidence="6" type="ORF">GMD92_01860</name>
</gene>
<evidence type="ECO:0000313" key="10">
    <source>
        <dbReference type="Proteomes" id="UP000286260"/>
    </source>
</evidence>
<evidence type="ECO:0000313" key="8">
    <source>
        <dbReference type="EMBL" id="RHC89421.1"/>
    </source>
</evidence>
<evidence type="ECO:0000313" key="12">
    <source>
        <dbReference type="Proteomes" id="UP000448908"/>
    </source>
</evidence>
<organism evidence="8 10">
    <name type="scientific">Parabacteroides merdae</name>
    <dbReference type="NCBI Taxonomy" id="46503"/>
    <lineage>
        <taxon>Bacteria</taxon>
        <taxon>Pseudomonadati</taxon>
        <taxon>Bacteroidota</taxon>
        <taxon>Bacteroidia</taxon>
        <taxon>Bacteroidales</taxon>
        <taxon>Tannerellaceae</taxon>
        <taxon>Parabacteroides</taxon>
    </lineage>
</organism>
<dbReference type="InterPro" id="IPR029058">
    <property type="entry name" value="AB_hydrolase_fold"/>
</dbReference>
<reference evidence="9 10" key="1">
    <citation type="submission" date="2018-08" db="EMBL/GenBank/DDBJ databases">
        <title>A genome reference for cultivated species of the human gut microbiota.</title>
        <authorList>
            <person name="Zou Y."/>
            <person name="Xue W."/>
            <person name="Luo G."/>
        </authorList>
    </citation>
    <scope>NUCLEOTIDE SEQUENCE [LARGE SCALE GENOMIC DNA]</scope>
    <source>
        <strain evidence="8 10">AM34-17</strain>
        <strain evidence="7 9">OM05-11AA</strain>
    </source>
</reference>
<evidence type="ECO:0000256" key="1">
    <source>
        <dbReference type="ARBA" id="ARBA00022670"/>
    </source>
</evidence>
<dbReference type="InterPro" id="IPR008761">
    <property type="entry name" value="Peptidase_S37"/>
</dbReference>
<dbReference type="GO" id="GO:0008239">
    <property type="term" value="F:dipeptidyl-peptidase activity"/>
    <property type="evidence" value="ECO:0007669"/>
    <property type="project" value="TreeGrafter"/>
</dbReference>
<dbReference type="GO" id="GO:0006508">
    <property type="term" value="P:proteolysis"/>
    <property type="evidence" value="ECO:0007669"/>
    <property type="project" value="UniProtKB-KW"/>
</dbReference>
<comment type="caution">
    <text evidence="8">The sequence shown here is derived from an EMBL/GenBank/DDBJ whole genome shotgun (WGS) entry which is preliminary data.</text>
</comment>
<dbReference type="OrthoDB" id="3979391at2"/>
<protein>
    <submittedName>
        <fullName evidence="8">Aminopeptidase</fullName>
    </submittedName>
</protein>
<evidence type="ECO:0000313" key="5">
    <source>
        <dbReference type="EMBL" id="MTU27806.1"/>
    </source>
</evidence>
<dbReference type="EMBL" id="WNCR01000001">
    <property type="protein sequence ID" value="MTU27806.1"/>
    <property type="molecule type" value="Genomic_DNA"/>
</dbReference>
<keyword evidence="3" id="KW-0378">Hydrolase</keyword>
<dbReference type="Gene3D" id="3.40.50.1820">
    <property type="entry name" value="alpha/beta hydrolase"/>
    <property type="match status" value="2"/>
</dbReference>
<feature type="signal peptide" evidence="4">
    <location>
        <begin position="1"/>
        <end position="24"/>
    </location>
</feature>
<dbReference type="EMBL" id="WNDA01000002">
    <property type="protein sequence ID" value="MTU67855.1"/>
    <property type="molecule type" value="Genomic_DNA"/>
</dbReference>
<dbReference type="EMBL" id="QSII01000002">
    <property type="protein sequence ID" value="RHC89421.1"/>
    <property type="molecule type" value="Genomic_DNA"/>
</dbReference>
<dbReference type="PANTHER" id="PTHR11010">
    <property type="entry name" value="PROTEASE S28 PRO-X CARBOXYPEPTIDASE-RELATED"/>
    <property type="match status" value="1"/>
</dbReference>
<name>A0A354MFV4_9BACT</name>
<dbReference type="PANTHER" id="PTHR11010:SF38">
    <property type="entry name" value="LYSOSOMAL PRO-X CARBOXYPEPTIDASE"/>
    <property type="match status" value="1"/>
</dbReference>
<sequence length="434" mass="50171">MRRTLKTLSPCLVAFLLMLTVAFAGNAQELQKKLEGLKGISGIEKLESDHYAEKYLVRITQPVDHKNPAAGTFTQRVIVAHVGFDRPTILVTEGYGAAYALNPRYQEELSKLLDANMVFVEYRYFLESTPTPCNWEYLTAENSAYDLHNVNQTFRELYTGKWVSTGISKGGQTTCLYRAWFPDDVDFSVPYVAPLNRGVEDGRHEPFLRKVGTKKDRQKIEAFQIEILKHKDEIVPMLEKFCKDKKLEFRIPIAEVLDYCVLEYPFALWQWGTPTSVIPPLTSDAKTLFYHLVDISGPDYFAENQPNISFFVQAARELGYYGYDTKPFRKYLTIDSSRGYLNRIMLPKELVDKVEYRPELYHKVYDFLRDNDPKMIFIYGEVDPWSATRVPIFKGKVNEQVYIQPGGSHRARIGNMPEDMKEKILTQINKWLAE</sequence>
<evidence type="ECO:0000313" key="7">
    <source>
        <dbReference type="EMBL" id="RGN52905.1"/>
    </source>
</evidence>
<dbReference type="STRING" id="46503.ERS852463_02569"/>
<evidence type="ECO:0000256" key="3">
    <source>
        <dbReference type="ARBA" id="ARBA00022801"/>
    </source>
</evidence>
<feature type="chain" id="PRO_5043164332" evidence="4">
    <location>
        <begin position="25"/>
        <end position="434"/>
    </location>
</feature>
<evidence type="ECO:0000256" key="2">
    <source>
        <dbReference type="ARBA" id="ARBA00022729"/>
    </source>
</evidence>
<evidence type="ECO:0000256" key="4">
    <source>
        <dbReference type="SAM" id="SignalP"/>
    </source>
</evidence>
<evidence type="ECO:0000313" key="6">
    <source>
        <dbReference type="EMBL" id="MTU67855.1"/>
    </source>
</evidence>
<dbReference type="GeneID" id="49203723"/>
<proteinExistence type="predicted"/>
<keyword evidence="2 4" id="KW-0732">Signal</keyword>
<evidence type="ECO:0000313" key="11">
    <source>
        <dbReference type="Proteomes" id="UP000437446"/>
    </source>
</evidence>
<dbReference type="Proteomes" id="UP000286260">
    <property type="component" value="Unassembled WGS sequence"/>
</dbReference>
<dbReference type="EMBL" id="QSUP01000004">
    <property type="protein sequence ID" value="RGN52905.1"/>
    <property type="molecule type" value="Genomic_DNA"/>
</dbReference>
<keyword evidence="1" id="KW-0645">Protease</keyword>
<dbReference type="ESTHER" id="9porp-a7ah55">
    <property type="family name" value="Peptidase_S37"/>
</dbReference>
<keyword evidence="8" id="KW-0031">Aminopeptidase</keyword>
<dbReference type="GO" id="GO:0004177">
    <property type="term" value="F:aminopeptidase activity"/>
    <property type="evidence" value="ECO:0007669"/>
    <property type="project" value="UniProtKB-KW"/>
</dbReference>
<dbReference type="Pfam" id="PF05576">
    <property type="entry name" value="Peptidase_S37"/>
    <property type="match status" value="1"/>
</dbReference>